<reference evidence="1" key="1">
    <citation type="submission" date="2022-12" db="EMBL/GenBank/DDBJ databases">
        <title>Chromosome-level genome assembly of the bean flower thrips Megalurothrips usitatus.</title>
        <authorList>
            <person name="Ma L."/>
            <person name="Liu Q."/>
            <person name="Li H."/>
            <person name="Cai W."/>
        </authorList>
    </citation>
    <scope>NUCLEOTIDE SEQUENCE</scope>
    <source>
        <strain evidence="1">Cailab_2022a</strain>
    </source>
</reference>
<dbReference type="AlphaFoldDB" id="A0AAV7XRV1"/>
<name>A0AAV7XRV1_9NEOP</name>
<dbReference type="Proteomes" id="UP001075354">
    <property type="component" value="Chromosome 7"/>
</dbReference>
<accession>A0AAV7XRV1</accession>
<protein>
    <recommendedName>
        <fullName evidence="3">Galectin</fullName>
    </recommendedName>
</protein>
<evidence type="ECO:0000313" key="2">
    <source>
        <dbReference type="Proteomes" id="UP001075354"/>
    </source>
</evidence>
<evidence type="ECO:0008006" key="3">
    <source>
        <dbReference type="Google" id="ProtNLM"/>
    </source>
</evidence>
<keyword evidence="2" id="KW-1185">Reference proteome</keyword>
<dbReference type="EMBL" id="JAPTSV010000007">
    <property type="protein sequence ID" value="KAJ1526431.1"/>
    <property type="molecule type" value="Genomic_DNA"/>
</dbReference>
<evidence type="ECO:0000313" key="1">
    <source>
        <dbReference type="EMBL" id="KAJ1526431.1"/>
    </source>
</evidence>
<organism evidence="1 2">
    <name type="scientific">Megalurothrips usitatus</name>
    <name type="common">bean blossom thrips</name>
    <dbReference type="NCBI Taxonomy" id="439358"/>
    <lineage>
        <taxon>Eukaryota</taxon>
        <taxon>Metazoa</taxon>
        <taxon>Ecdysozoa</taxon>
        <taxon>Arthropoda</taxon>
        <taxon>Hexapoda</taxon>
        <taxon>Insecta</taxon>
        <taxon>Pterygota</taxon>
        <taxon>Neoptera</taxon>
        <taxon>Paraneoptera</taxon>
        <taxon>Thysanoptera</taxon>
        <taxon>Terebrantia</taxon>
        <taxon>Thripoidea</taxon>
        <taxon>Thripidae</taxon>
        <taxon>Megalurothrips</taxon>
    </lineage>
</organism>
<comment type="caution">
    <text evidence="1">The sequence shown here is derived from an EMBL/GenBank/DDBJ whole genome shotgun (WGS) entry which is preliminary data.</text>
</comment>
<sequence length="142" mass="15777">MATGDTLEVRFYHKTAQGSIWIQLCNYNLCNIISLFGSTPDGELGFDAWAECKEDGRECTHHIGSGHPLGMEPFPEGDHVFRLQRRASDMLVSLRTHPQRAVTLIAGDSNTIVLVRPQFLNSTVVEEVLFERVGKNIALHAG</sequence>
<proteinExistence type="predicted"/>
<gene>
    <name evidence="1" type="ORF">ONE63_009565</name>
</gene>